<evidence type="ECO:0000256" key="11">
    <source>
        <dbReference type="ARBA" id="ARBA00037847"/>
    </source>
</evidence>
<keyword evidence="6 12" id="KW-1133">Transmembrane helix</keyword>
<dbReference type="SUPFAM" id="SSF81573">
    <property type="entry name" value="F1F0 ATP synthase subunit B, membrane domain"/>
    <property type="match status" value="1"/>
</dbReference>
<comment type="subunit">
    <text evidence="12">F-type ATPases have 2 components, F(1) - the catalytic core - and F(0) - the membrane proton channel. F(1) has five subunits: alpha(3), beta(3), gamma(1), delta(1), epsilon(1). F(0) has three main subunits: a(1), b(2) and c(10-14). The alpha and beta chains form an alternating ring which encloses part of the gamma chain. F(1) is attached to F(0) by a central stalk formed by the gamma and epsilon chains, while a peripheral stalk is formed by the delta and b chains.</text>
</comment>
<accession>A0AAU7VL52</accession>
<keyword evidence="12" id="KW-1003">Cell membrane</keyword>
<evidence type="ECO:0000256" key="9">
    <source>
        <dbReference type="ARBA" id="ARBA00023310"/>
    </source>
</evidence>
<dbReference type="GO" id="GO:0005886">
    <property type="term" value="C:plasma membrane"/>
    <property type="evidence" value="ECO:0007669"/>
    <property type="project" value="UniProtKB-SubCell"/>
</dbReference>
<evidence type="ECO:0000256" key="1">
    <source>
        <dbReference type="ARBA" id="ARBA00005513"/>
    </source>
</evidence>
<evidence type="ECO:0000256" key="12">
    <source>
        <dbReference type="HAMAP-Rule" id="MF_01398"/>
    </source>
</evidence>
<evidence type="ECO:0000256" key="6">
    <source>
        <dbReference type="ARBA" id="ARBA00022989"/>
    </source>
</evidence>
<evidence type="ECO:0000256" key="8">
    <source>
        <dbReference type="ARBA" id="ARBA00023136"/>
    </source>
</evidence>
<dbReference type="InterPro" id="IPR050059">
    <property type="entry name" value="ATP_synthase_B_chain"/>
</dbReference>
<dbReference type="GO" id="GO:0046961">
    <property type="term" value="F:proton-transporting ATPase activity, rotational mechanism"/>
    <property type="evidence" value="ECO:0007669"/>
    <property type="project" value="TreeGrafter"/>
</dbReference>
<dbReference type="RefSeq" id="WP_350343527.1">
    <property type="nucleotide sequence ID" value="NZ_CP158367.1"/>
</dbReference>
<dbReference type="PANTHER" id="PTHR33445">
    <property type="entry name" value="ATP SYNTHASE SUBUNIT B', CHLOROPLASTIC"/>
    <property type="match status" value="1"/>
</dbReference>
<keyword evidence="5 12" id="KW-0375">Hydrogen ion transport</keyword>
<evidence type="ECO:0000256" key="10">
    <source>
        <dbReference type="ARBA" id="ARBA00025198"/>
    </source>
</evidence>
<evidence type="ECO:0000256" key="14">
    <source>
        <dbReference type="SAM" id="Coils"/>
    </source>
</evidence>
<keyword evidence="8 12" id="KW-0472">Membrane</keyword>
<proteinExistence type="inferred from homology"/>
<name>A0AAU7VL52_9FIRM</name>
<dbReference type="Pfam" id="PF00430">
    <property type="entry name" value="ATP-synt_B"/>
    <property type="match status" value="1"/>
</dbReference>
<dbReference type="InterPro" id="IPR028987">
    <property type="entry name" value="ATP_synth_B-like_membr_sf"/>
</dbReference>
<reference evidence="15" key="1">
    <citation type="journal article" date="2013" name="Extremophiles">
        <title>Proteinivorax tanatarense gen. nov., sp. nov., an anaerobic, haloalkaliphilic, proteolytic bacterium isolated from a decaying algal bloom, and proposal of Proteinivoraceae fam. nov.</title>
        <authorList>
            <person name="Kevbrin V."/>
            <person name="Boltyanskaya Y."/>
            <person name="Zhilina T."/>
            <person name="Kolganova T."/>
            <person name="Lavrentjeva E."/>
            <person name="Kuznetsov B."/>
        </authorList>
    </citation>
    <scope>NUCLEOTIDE SEQUENCE</scope>
    <source>
        <strain evidence="15">Z-910T</strain>
    </source>
</reference>
<dbReference type="CDD" id="cd06503">
    <property type="entry name" value="ATP-synt_Fo_b"/>
    <property type="match status" value="1"/>
</dbReference>
<comment type="similarity">
    <text evidence="1 12 13">Belongs to the ATPase B chain family.</text>
</comment>
<dbReference type="InterPro" id="IPR005864">
    <property type="entry name" value="ATP_synth_F0_bsu_bac"/>
</dbReference>
<evidence type="ECO:0000256" key="5">
    <source>
        <dbReference type="ARBA" id="ARBA00022781"/>
    </source>
</evidence>
<comment type="function">
    <text evidence="10 12">F(1)F(0) ATP synthase produces ATP from ADP in the presence of a proton or sodium gradient. F-type ATPases consist of two structural domains, F(1) containing the extramembraneous catalytic core and F(0) containing the membrane proton channel, linked together by a central stalk and a peripheral stalk. During catalysis, ATP synthesis in the catalytic domain of F(1) is coupled via a rotary mechanism of the central stalk subunits to proton translocation.</text>
</comment>
<comment type="subcellular location">
    <subcellularLocation>
        <location evidence="12">Cell membrane</location>
        <topology evidence="12">Single-pass membrane protein</topology>
    </subcellularLocation>
    <subcellularLocation>
        <location evidence="11">Endomembrane system</location>
        <topology evidence="11">Single-pass membrane protein</topology>
    </subcellularLocation>
</comment>
<keyword evidence="2 12" id="KW-0813">Transport</keyword>
<dbReference type="AlphaFoldDB" id="A0AAU7VL52"/>
<evidence type="ECO:0000256" key="3">
    <source>
        <dbReference type="ARBA" id="ARBA00022547"/>
    </source>
</evidence>
<dbReference type="PANTHER" id="PTHR33445:SF2">
    <property type="entry name" value="ATP SYNTHASE SUBUNIT B', CHLOROPLASTIC"/>
    <property type="match status" value="1"/>
</dbReference>
<dbReference type="NCBIfam" id="TIGR01144">
    <property type="entry name" value="ATP_synt_b"/>
    <property type="match status" value="1"/>
</dbReference>
<dbReference type="GO" id="GO:0045259">
    <property type="term" value="C:proton-transporting ATP synthase complex"/>
    <property type="evidence" value="ECO:0007669"/>
    <property type="project" value="UniProtKB-KW"/>
</dbReference>
<evidence type="ECO:0000256" key="2">
    <source>
        <dbReference type="ARBA" id="ARBA00022448"/>
    </source>
</evidence>
<keyword evidence="4 12" id="KW-0812">Transmembrane</keyword>
<dbReference type="GO" id="GO:0012505">
    <property type="term" value="C:endomembrane system"/>
    <property type="evidence" value="ECO:0007669"/>
    <property type="project" value="UniProtKB-SubCell"/>
</dbReference>
<reference evidence="15" key="2">
    <citation type="submission" date="2024-06" db="EMBL/GenBank/DDBJ databases">
        <authorList>
            <person name="Petrova K.O."/>
            <person name="Toshchakov S.V."/>
            <person name="Boltjanskaja Y.V."/>
            <person name="Kevbrin V."/>
        </authorList>
    </citation>
    <scope>NUCLEOTIDE SEQUENCE</scope>
    <source>
        <strain evidence="15">Z-910T</strain>
    </source>
</reference>
<keyword evidence="9 12" id="KW-0066">ATP synthesis</keyword>
<feature type="transmembrane region" description="Helical" evidence="12">
    <location>
        <begin position="6"/>
        <end position="28"/>
    </location>
</feature>
<dbReference type="EMBL" id="CP158367">
    <property type="protein sequence ID" value="XBX74778.1"/>
    <property type="molecule type" value="Genomic_DNA"/>
</dbReference>
<dbReference type="InterPro" id="IPR002146">
    <property type="entry name" value="ATP_synth_b/b'su_bac/chlpt"/>
</dbReference>
<keyword evidence="7 12" id="KW-0406">Ion transport</keyword>
<evidence type="ECO:0000256" key="7">
    <source>
        <dbReference type="ARBA" id="ARBA00023065"/>
    </source>
</evidence>
<gene>
    <name evidence="12 15" type="primary">atpF</name>
    <name evidence="15" type="ORF">PRVXT_002836</name>
</gene>
<comment type="function">
    <text evidence="12">Component of the F(0) channel, it forms part of the peripheral stalk, linking F(1) to F(0).</text>
</comment>
<dbReference type="Gene3D" id="1.20.5.620">
    <property type="entry name" value="F1F0 ATP synthase subunit B, membrane domain"/>
    <property type="match status" value="1"/>
</dbReference>
<evidence type="ECO:0000256" key="4">
    <source>
        <dbReference type="ARBA" id="ARBA00022692"/>
    </source>
</evidence>
<evidence type="ECO:0000313" key="15">
    <source>
        <dbReference type="EMBL" id="XBX74778.1"/>
    </source>
</evidence>
<sequence length="167" mass="19456">MLDFLPESILFIFINVIIIYLLLRWLLFKPVNKVLDDRSQRIKRDIETAEAKRKDAEQTQKEFEEKMAKASEKAQSIIDEAVKKGQEKQEELIEEGKKEHNKLLKRARHEIELERNKAIAQLKDEISTMSINVAEKIVKHSMSTEESNRLVSEVIEGMGEAYEQDNS</sequence>
<evidence type="ECO:0000256" key="13">
    <source>
        <dbReference type="RuleBase" id="RU003848"/>
    </source>
</evidence>
<keyword evidence="3 12" id="KW-0138">CF(0)</keyword>
<dbReference type="GO" id="GO:0046933">
    <property type="term" value="F:proton-transporting ATP synthase activity, rotational mechanism"/>
    <property type="evidence" value="ECO:0007669"/>
    <property type="project" value="UniProtKB-UniRule"/>
</dbReference>
<organism evidence="15">
    <name type="scientific">Proteinivorax tanatarense</name>
    <dbReference type="NCBI Taxonomy" id="1260629"/>
    <lineage>
        <taxon>Bacteria</taxon>
        <taxon>Bacillati</taxon>
        <taxon>Bacillota</taxon>
        <taxon>Clostridia</taxon>
        <taxon>Eubacteriales</taxon>
        <taxon>Proteinivoracaceae</taxon>
        <taxon>Proteinivorax</taxon>
    </lineage>
</organism>
<feature type="coiled-coil region" evidence="14">
    <location>
        <begin position="32"/>
        <end position="117"/>
    </location>
</feature>
<protein>
    <recommendedName>
        <fullName evidence="12">ATP synthase subunit b</fullName>
    </recommendedName>
    <alternativeName>
        <fullName evidence="12">ATP synthase F(0) sector subunit b</fullName>
    </alternativeName>
    <alternativeName>
        <fullName evidence="12">ATPase subunit I</fullName>
    </alternativeName>
    <alternativeName>
        <fullName evidence="12">F-type ATPase subunit b</fullName>
        <shortName evidence="12">F-ATPase subunit b</shortName>
    </alternativeName>
</protein>
<keyword evidence="14" id="KW-0175">Coiled coil</keyword>
<dbReference type="HAMAP" id="MF_01398">
    <property type="entry name" value="ATP_synth_b_bprime"/>
    <property type="match status" value="1"/>
</dbReference>